<evidence type="ECO:0000313" key="3">
    <source>
        <dbReference type="Proteomes" id="UP000319576"/>
    </source>
</evidence>
<organism evidence="2 3">
    <name type="scientific">Urbifossiella limnaea</name>
    <dbReference type="NCBI Taxonomy" id="2528023"/>
    <lineage>
        <taxon>Bacteria</taxon>
        <taxon>Pseudomonadati</taxon>
        <taxon>Planctomycetota</taxon>
        <taxon>Planctomycetia</taxon>
        <taxon>Gemmatales</taxon>
        <taxon>Gemmataceae</taxon>
        <taxon>Urbifossiella</taxon>
    </lineage>
</organism>
<keyword evidence="1" id="KW-0812">Transmembrane</keyword>
<dbReference type="OrthoDB" id="8441457at2"/>
<dbReference type="RefSeq" id="WP_145243854.1">
    <property type="nucleotide sequence ID" value="NZ_CP036273.1"/>
</dbReference>
<evidence type="ECO:0000256" key="1">
    <source>
        <dbReference type="SAM" id="Phobius"/>
    </source>
</evidence>
<feature type="transmembrane region" description="Helical" evidence="1">
    <location>
        <begin position="100"/>
        <end position="124"/>
    </location>
</feature>
<proteinExistence type="predicted"/>
<feature type="transmembrane region" description="Helical" evidence="1">
    <location>
        <begin position="6"/>
        <end position="26"/>
    </location>
</feature>
<dbReference type="InterPro" id="IPR046737">
    <property type="entry name" value="DUF6629"/>
</dbReference>
<keyword evidence="1" id="KW-1133">Transmembrane helix</keyword>
<feature type="transmembrane region" description="Helical" evidence="1">
    <location>
        <begin position="188"/>
        <end position="207"/>
    </location>
</feature>
<feature type="transmembrane region" description="Helical" evidence="1">
    <location>
        <begin position="33"/>
        <end position="57"/>
    </location>
</feature>
<keyword evidence="3" id="KW-1185">Reference proteome</keyword>
<protein>
    <submittedName>
        <fullName evidence="2">Uncharacterized protein</fullName>
    </submittedName>
</protein>
<feature type="transmembrane region" description="Helical" evidence="1">
    <location>
        <begin position="144"/>
        <end position="160"/>
    </location>
</feature>
<reference evidence="2 3" key="1">
    <citation type="submission" date="2019-02" db="EMBL/GenBank/DDBJ databases">
        <title>Deep-cultivation of Planctomycetes and their phenomic and genomic characterization uncovers novel biology.</title>
        <authorList>
            <person name="Wiegand S."/>
            <person name="Jogler M."/>
            <person name="Boedeker C."/>
            <person name="Pinto D."/>
            <person name="Vollmers J."/>
            <person name="Rivas-Marin E."/>
            <person name="Kohn T."/>
            <person name="Peeters S.H."/>
            <person name="Heuer A."/>
            <person name="Rast P."/>
            <person name="Oberbeckmann S."/>
            <person name="Bunk B."/>
            <person name="Jeske O."/>
            <person name="Meyerdierks A."/>
            <person name="Storesund J.E."/>
            <person name="Kallscheuer N."/>
            <person name="Luecker S."/>
            <person name="Lage O.M."/>
            <person name="Pohl T."/>
            <person name="Merkel B.J."/>
            <person name="Hornburger P."/>
            <person name="Mueller R.-W."/>
            <person name="Bruemmer F."/>
            <person name="Labrenz M."/>
            <person name="Spormann A.M."/>
            <person name="Op den Camp H."/>
            <person name="Overmann J."/>
            <person name="Amann R."/>
            <person name="Jetten M.S.M."/>
            <person name="Mascher T."/>
            <person name="Medema M.H."/>
            <person name="Devos D.P."/>
            <person name="Kaster A.-K."/>
            <person name="Ovreas L."/>
            <person name="Rohde M."/>
            <person name="Galperin M.Y."/>
            <person name="Jogler C."/>
        </authorList>
    </citation>
    <scope>NUCLEOTIDE SEQUENCE [LARGE SCALE GENOMIC DNA]</scope>
    <source>
        <strain evidence="2 3">ETA_A1</strain>
    </source>
</reference>
<dbReference type="KEGG" id="uli:ETAA1_56250"/>
<accession>A0A517Y1G8</accession>
<dbReference type="Pfam" id="PF20334">
    <property type="entry name" value="DUF6629"/>
    <property type="match status" value="1"/>
</dbReference>
<evidence type="ECO:0000313" key="2">
    <source>
        <dbReference type="EMBL" id="QDU23621.1"/>
    </source>
</evidence>
<dbReference type="Proteomes" id="UP000319576">
    <property type="component" value="Chromosome"/>
</dbReference>
<feature type="transmembrane region" description="Helical" evidence="1">
    <location>
        <begin position="63"/>
        <end position="88"/>
    </location>
</feature>
<keyword evidence="1" id="KW-0472">Membrane</keyword>
<name>A0A517Y1G8_9BACT</name>
<dbReference type="EMBL" id="CP036273">
    <property type="protein sequence ID" value="QDU23621.1"/>
    <property type="molecule type" value="Genomic_DNA"/>
</dbReference>
<gene>
    <name evidence="2" type="ORF">ETAA1_56250</name>
</gene>
<dbReference type="AlphaFoldDB" id="A0A517Y1G8"/>
<sequence length="229" mass="23825">MCFSTEVSAGVAVVLLPVGGYCLAAAAVKDRAYLPLAALPLLFGVQQVFEGAVWFAVGRHDPVLARAASGAFLFFALAVWPVGVPLAAAALERPGRRRRAFVGLAAAGLAVAAAYFVPVAAGGWEGPRVVGHSLRYDLPDPGPVWPAAYLAAVCVPLAASRVPAVRPLGWLALAAAGVSYVAFREAFASVWCFLAAALSGYLAYVLCRVPDPRAWNLGTESRPPALQPT</sequence>